<sequence length="509" mass="53687">MRFFGPALVVIALCVSALAARMGPAGGSDVSTTGSSSRLIRRSRLGYAMSPSIKTQSNATSRVLADKSAFGGWTDLSDPASKGAKLLFKRVAQTKNMPHAQLYLTQHINAALMRQARFAGSGVNIDEHAQRLTKRWESLGKPAEHLLLRKRDGFPAAAAKAAANNTITLSRPPLAVNTLALDIQANDIGYFATFLVGTPPRPYKVLADSGSSDFWLASTQCTDCGPHQKLGQDNSKTFLANQTTFSVKYGTGEVSGDLATDTLMLGNLLLPAHRFGVATKESVDFSASDVPFDGLMGLAKSKLSNQKVLTPIEDLAARGLVKSAQMSYVIPRFQDNAADGLNSGQITFGGVDLSRVKAGSKIQTLQNVNKKGFFAAAMSLSVNGESLNMTNLEALLDTGTTLIVAPDPIAKAIHAQIPGAQSDGQGGFTIPCTTSNTVTLTFDGVPYDIDPRDLKFQPVTDDLNGMCTSGITSGSIGGPNELLVGDVFLKNVVFSTDATADVIGLAPRA</sequence>
<name>G7E9M7_MIXOS</name>
<dbReference type="eggNOG" id="KOG1339">
    <property type="taxonomic scope" value="Eukaryota"/>
</dbReference>
<reference evidence="7 8" key="2">
    <citation type="journal article" date="2012" name="Open Biol.">
        <title>Characteristics of nucleosomes and linker DNA regions on the genome of the basidiomycete Mixia osmundae revealed by mono- and dinucleosome mapping.</title>
        <authorList>
            <person name="Nishida H."/>
            <person name="Kondo S."/>
            <person name="Matsumoto T."/>
            <person name="Suzuki Y."/>
            <person name="Yoshikawa H."/>
            <person name="Taylor T.D."/>
            <person name="Sugiyama J."/>
        </authorList>
    </citation>
    <scope>NUCLEOTIDE SEQUENCE [LARGE SCALE GENOMIC DNA]</scope>
    <source>
        <strain evidence="8">CBS 9802 / IAM 14324 / JCM 22182 / KY 12970</strain>
    </source>
</reference>
<dbReference type="PANTHER" id="PTHR47966:SF75">
    <property type="entry name" value="ENDOPEPTIDASE (CTSD), PUTATIVE (AFU_ORTHOLOGUE AFUA_4G07040)-RELATED"/>
    <property type="match status" value="1"/>
</dbReference>
<dbReference type="HOGENOM" id="CLU_013253_1_1_1"/>
<dbReference type="PANTHER" id="PTHR47966">
    <property type="entry name" value="BETA-SITE APP-CLEAVING ENZYME, ISOFORM A-RELATED"/>
    <property type="match status" value="1"/>
</dbReference>
<comment type="similarity">
    <text evidence="1 4">Belongs to the peptidase A1 family.</text>
</comment>
<feature type="chain" id="PRO_5003492634" description="Peptidase A1 domain-containing protein" evidence="5">
    <location>
        <begin position="20"/>
        <end position="509"/>
    </location>
</feature>
<dbReference type="OrthoDB" id="2747330at2759"/>
<dbReference type="Gene3D" id="2.40.70.10">
    <property type="entry name" value="Acid Proteases"/>
    <property type="match status" value="2"/>
</dbReference>
<evidence type="ECO:0000256" key="2">
    <source>
        <dbReference type="ARBA" id="ARBA00022750"/>
    </source>
</evidence>
<dbReference type="InterPro" id="IPR001969">
    <property type="entry name" value="Aspartic_peptidase_AS"/>
</dbReference>
<proteinExistence type="inferred from homology"/>
<accession>G7E9M7</accession>
<dbReference type="AlphaFoldDB" id="G7E9M7"/>
<keyword evidence="4" id="KW-0645">Protease</keyword>
<dbReference type="InParanoid" id="G7E9M7"/>
<dbReference type="InterPro" id="IPR033121">
    <property type="entry name" value="PEPTIDASE_A1"/>
</dbReference>
<feature type="signal peptide" evidence="5">
    <location>
        <begin position="1"/>
        <end position="19"/>
    </location>
</feature>
<dbReference type="SUPFAM" id="SSF50630">
    <property type="entry name" value="Acid proteases"/>
    <property type="match status" value="1"/>
</dbReference>
<evidence type="ECO:0000256" key="1">
    <source>
        <dbReference type="ARBA" id="ARBA00007447"/>
    </source>
</evidence>
<dbReference type="InterPro" id="IPR034164">
    <property type="entry name" value="Pepsin-like_dom"/>
</dbReference>
<evidence type="ECO:0000313" key="7">
    <source>
        <dbReference type="EMBL" id="GAA99346.1"/>
    </source>
</evidence>
<dbReference type="EMBL" id="BABT02000220">
    <property type="protein sequence ID" value="GAA99346.1"/>
    <property type="molecule type" value="Genomic_DNA"/>
</dbReference>
<feature type="active site" evidence="3">
    <location>
        <position position="208"/>
    </location>
</feature>
<gene>
    <name evidence="7" type="primary">Mo06041</name>
    <name evidence="7" type="ORF">E5Q_06041</name>
</gene>
<dbReference type="GO" id="GO:0006508">
    <property type="term" value="P:proteolysis"/>
    <property type="evidence" value="ECO:0007669"/>
    <property type="project" value="UniProtKB-KW"/>
</dbReference>
<dbReference type="Pfam" id="PF00026">
    <property type="entry name" value="Asp"/>
    <property type="match status" value="1"/>
</dbReference>
<evidence type="ECO:0000313" key="8">
    <source>
        <dbReference type="Proteomes" id="UP000009131"/>
    </source>
</evidence>
<evidence type="ECO:0000259" key="6">
    <source>
        <dbReference type="PROSITE" id="PS51767"/>
    </source>
</evidence>
<feature type="domain" description="Peptidase A1" evidence="6">
    <location>
        <begin position="190"/>
        <end position="506"/>
    </location>
</feature>
<dbReference type="CDD" id="cd05471">
    <property type="entry name" value="pepsin_like"/>
    <property type="match status" value="1"/>
</dbReference>
<dbReference type="InterPro" id="IPR001461">
    <property type="entry name" value="Aspartic_peptidase_A1"/>
</dbReference>
<dbReference type="PRINTS" id="PR00792">
    <property type="entry name" value="PEPSIN"/>
</dbReference>
<evidence type="ECO:0000256" key="5">
    <source>
        <dbReference type="SAM" id="SignalP"/>
    </source>
</evidence>
<protein>
    <recommendedName>
        <fullName evidence="6">Peptidase A1 domain-containing protein</fullName>
    </recommendedName>
</protein>
<keyword evidence="4" id="KW-0378">Hydrolase</keyword>
<feature type="active site" evidence="3">
    <location>
        <position position="397"/>
    </location>
</feature>
<dbReference type="PROSITE" id="PS51767">
    <property type="entry name" value="PEPTIDASE_A1"/>
    <property type="match status" value="1"/>
</dbReference>
<dbReference type="FunFam" id="2.40.70.10:FF:000008">
    <property type="entry name" value="Cathepsin D"/>
    <property type="match status" value="1"/>
</dbReference>
<dbReference type="GO" id="GO:0004190">
    <property type="term" value="F:aspartic-type endopeptidase activity"/>
    <property type="evidence" value="ECO:0007669"/>
    <property type="project" value="UniProtKB-KW"/>
</dbReference>
<organism evidence="7 8">
    <name type="scientific">Mixia osmundae (strain CBS 9802 / IAM 14324 / JCM 22182 / KY 12970)</name>
    <dbReference type="NCBI Taxonomy" id="764103"/>
    <lineage>
        <taxon>Eukaryota</taxon>
        <taxon>Fungi</taxon>
        <taxon>Dikarya</taxon>
        <taxon>Basidiomycota</taxon>
        <taxon>Pucciniomycotina</taxon>
        <taxon>Mixiomycetes</taxon>
        <taxon>Mixiales</taxon>
        <taxon>Mixiaceae</taxon>
        <taxon>Mixia</taxon>
    </lineage>
</organism>
<keyword evidence="8" id="KW-1185">Reference proteome</keyword>
<dbReference type="InterPro" id="IPR021109">
    <property type="entry name" value="Peptidase_aspartic_dom_sf"/>
</dbReference>
<keyword evidence="5" id="KW-0732">Signal</keyword>
<dbReference type="PROSITE" id="PS00141">
    <property type="entry name" value="ASP_PROTEASE"/>
    <property type="match status" value="2"/>
</dbReference>
<dbReference type="FunCoup" id="G7E9M7">
    <property type="interactions" value="38"/>
</dbReference>
<dbReference type="STRING" id="764103.G7E9M7"/>
<dbReference type="Proteomes" id="UP000009131">
    <property type="component" value="Unassembled WGS sequence"/>
</dbReference>
<reference evidence="7 8" key="1">
    <citation type="journal article" date="2011" name="J. Gen. Appl. Microbiol.">
        <title>Draft genome sequencing of the enigmatic basidiomycete Mixia osmundae.</title>
        <authorList>
            <person name="Nishida H."/>
            <person name="Nagatsuka Y."/>
            <person name="Sugiyama J."/>
        </authorList>
    </citation>
    <scope>NUCLEOTIDE SEQUENCE [LARGE SCALE GENOMIC DNA]</scope>
    <source>
        <strain evidence="8">CBS 9802 / IAM 14324 / JCM 22182 / KY 12970</strain>
    </source>
</reference>
<evidence type="ECO:0000256" key="4">
    <source>
        <dbReference type="RuleBase" id="RU000454"/>
    </source>
</evidence>
<comment type="caution">
    <text evidence="7">The sequence shown here is derived from an EMBL/GenBank/DDBJ whole genome shotgun (WGS) entry which is preliminary data.</text>
</comment>
<keyword evidence="2 4" id="KW-0064">Aspartyl protease</keyword>
<evidence type="ECO:0000256" key="3">
    <source>
        <dbReference type="PIRSR" id="PIRSR601461-1"/>
    </source>
</evidence>